<keyword evidence="2" id="KW-0812">Transmembrane</keyword>
<keyword evidence="5" id="KW-1185">Reference proteome</keyword>
<keyword evidence="2" id="KW-0472">Membrane</keyword>
<feature type="transmembrane region" description="Helical" evidence="2">
    <location>
        <begin position="32"/>
        <end position="53"/>
    </location>
</feature>
<dbReference type="NCBIfam" id="TIGR03647">
    <property type="entry name" value="Na_symport_sm"/>
    <property type="match status" value="1"/>
</dbReference>
<comment type="caution">
    <text evidence="4">The sequence shown here is derived from an EMBL/GenBank/DDBJ whole genome shotgun (WGS) entry which is preliminary data.</text>
</comment>
<accession>A0ABW4L8M5</accession>
<dbReference type="Proteomes" id="UP001597277">
    <property type="component" value="Unassembled WGS sequence"/>
</dbReference>
<keyword evidence="2" id="KW-1133">Transmembrane helix</keyword>
<dbReference type="InterPro" id="IPR019886">
    <property type="entry name" value="Na_symporter_ssu"/>
</dbReference>
<evidence type="ECO:0000259" key="3">
    <source>
        <dbReference type="Pfam" id="PF13937"/>
    </source>
</evidence>
<organism evidence="4 5">
    <name type="scientific">Georgenia deserti</name>
    <dbReference type="NCBI Taxonomy" id="2093781"/>
    <lineage>
        <taxon>Bacteria</taxon>
        <taxon>Bacillati</taxon>
        <taxon>Actinomycetota</taxon>
        <taxon>Actinomycetes</taxon>
        <taxon>Micrococcales</taxon>
        <taxon>Bogoriellaceae</taxon>
        <taxon>Georgenia</taxon>
    </lineage>
</organism>
<sequence length="108" mass="12389">MERTAHENDPGGTSPPGGNGWRQQYWRKNLRLMLVLLIIWFVVSFGFGVLLIEPLNQIEVFGFPLGLWFAQQGSIYTFVILILVYAVRMDRLDDEFGVSERNGDGERL</sequence>
<feature type="domain" description="Sodium symporter small subunit" evidence="3">
    <location>
        <begin position="22"/>
        <end position="98"/>
    </location>
</feature>
<name>A0ABW4L8M5_9MICO</name>
<proteinExistence type="predicted"/>
<dbReference type="EMBL" id="JBHUEE010000011">
    <property type="protein sequence ID" value="MFD1719567.1"/>
    <property type="molecule type" value="Genomic_DNA"/>
</dbReference>
<evidence type="ECO:0000313" key="5">
    <source>
        <dbReference type="Proteomes" id="UP001597277"/>
    </source>
</evidence>
<evidence type="ECO:0000313" key="4">
    <source>
        <dbReference type="EMBL" id="MFD1719567.1"/>
    </source>
</evidence>
<gene>
    <name evidence="4" type="ORF">ACFSE6_17115</name>
</gene>
<evidence type="ECO:0000256" key="1">
    <source>
        <dbReference type="SAM" id="MobiDB-lite"/>
    </source>
</evidence>
<feature type="region of interest" description="Disordered" evidence="1">
    <location>
        <begin position="1"/>
        <end position="20"/>
    </location>
</feature>
<feature type="transmembrane region" description="Helical" evidence="2">
    <location>
        <begin position="65"/>
        <end position="87"/>
    </location>
</feature>
<reference evidence="5" key="1">
    <citation type="journal article" date="2019" name="Int. J. Syst. Evol. Microbiol.">
        <title>The Global Catalogue of Microorganisms (GCM) 10K type strain sequencing project: providing services to taxonomists for standard genome sequencing and annotation.</title>
        <authorList>
            <consortium name="The Broad Institute Genomics Platform"/>
            <consortium name="The Broad Institute Genome Sequencing Center for Infectious Disease"/>
            <person name="Wu L."/>
            <person name="Ma J."/>
        </authorList>
    </citation>
    <scope>NUCLEOTIDE SEQUENCE [LARGE SCALE GENOMIC DNA]</scope>
    <source>
        <strain evidence="5">JCM 17130</strain>
    </source>
</reference>
<evidence type="ECO:0000256" key="2">
    <source>
        <dbReference type="SAM" id="Phobius"/>
    </source>
</evidence>
<protein>
    <submittedName>
        <fullName evidence="4">DUF4212 domain-containing protein</fullName>
    </submittedName>
</protein>
<dbReference type="RefSeq" id="WP_388010122.1">
    <property type="nucleotide sequence ID" value="NZ_JBHUEE010000011.1"/>
</dbReference>
<dbReference type="Pfam" id="PF13937">
    <property type="entry name" value="DUF4212"/>
    <property type="match status" value="1"/>
</dbReference>